<dbReference type="PANTHER" id="PTHR42865">
    <property type="entry name" value="PROTON/GLUTAMATE-ASPARTATE SYMPORTER"/>
    <property type="match status" value="1"/>
</dbReference>
<dbReference type="RefSeq" id="WP_026737309.1">
    <property type="nucleotide sequence ID" value="NZ_AP019822.1"/>
</dbReference>
<feature type="transmembrane region" description="Helical" evidence="6">
    <location>
        <begin position="56"/>
        <end position="74"/>
    </location>
</feature>
<keyword evidence="3 6" id="KW-0812">Transmembrane</keyword>
<evidence type="ECO:0000256" key="3">
    <source>
        <dbReference type="ARBA" id="ARBA00022692"/>
    </source>
</evidence>
<dbReference type="STRING" id="714315.GCA_000516535_00774"/>
<gene>
    <name evidence="7" type="ORF">JCM16774_0780</name>
</gene>
<evidence type="ECO:0000256" key="6">
    <source>
        <dbReference type="SAM" id="Phobius"/>
    </source>
</evidence>
<dbReference type="SUPFAM" id="SSF118215">
    <property type="entry name" value="Proton glutamate symport protein"/>
    <property type="match status" value="1"/>
</dbReference>
<comment type="subcellular location">
    <subcellularLocation>
        <location evidence="1">Membrane</location>
        <topology evidence="1">Multi-pass membrane protein</topology>
    </subcellularLocation>
</comment>
<keyword evidence="2" id="KW-0813">Transport</keyword>
<accession>A0A510J972</accession>
<dbReference type="InterPro" id="IPR036458">
    <property type="entry name" value="Na:dicarbo_symporter_sf"/>
</dbReference>
<dbReference type="GO" id="GO:0005886">
    <property type="term" value="C:plasma membrane"/>
    <property type="evidence" value="ECO:0007669"/>
    <property type="project" value="TreeGrafter"/>
</dbReference>
<dbReference type="InterPro" id="IPR001991">
    <property type="entry name" value="Na-dicarboxylate_symporter"/>
</dbReference>
<feature type="transmembrane region" description="Helical" evidence="6">
    <location>
        <begin position="86"/>
        <end position="110"/>
    </location>
</feature>
<evidence type="ECO:0000313" key="7">
    <source>
        <dbReference type="EMBL" id="BBM35850.1"/>
    </source>
</evidence>
<name>A0A510J972_9FUSO</name>
<dbReference type="PANTHER" id="PTHR42865:SF8">
    <property type="entry name" value="SERINE_THREONINE TRANSPORTER SSTT"/>
    <property type="match status" value="1"/>
</dbReference>
<feature type="transmembrane region" description="Helical" evidence="6">
    <location>
        <begin position="205"/>
        <end position="227"/>
    </location>
</feature>
<dbReference type="Gene3D" id="1.10.3860.10">
    <property type="entry name" value="Sodium:dicarboxylate symporter"/>
    <property type="match status" value="1"/>
</dbReference>
<reference evidence="7 8" key="1">
    <citation type="submission" date="2019-07" db="EMBL/GenBank/DDBJ databases">
        <title>Complete Genome Sequence of Leptotrichia goodfellowii Strain JCM 16774.</title>
        <authorList>
            <person name="Watanabe S."/>
            <person name="Cui L."/>
        </authorList>
    </citation>
    <scope>NUCLEOTIDE SEQUENCE [LARGE SCALE GENOMIC DNA]</scope>
    <source>
        <strain evidence="7 8">JCM16774</strain>
    </source>
</reference>
<protein>
    <submittedName>
        <fullName evidence="7">Transporter, dicarboxylate/amino acid: cation Na+/H+ symporter family protein</fullName>
    </submittedName>
</protein>
<dbReference type="GO" id="GO:0005295">
    <property type="term" value="F:neutral L-amino acid:sodium symporter activity"/>
    <property type="evidence" value="ECO:0007669"/>
    <property type="project" value="TreeGrafter"/>
</dbReference>
<sequence length="417" mass="44558">MLKKIPLLIQIIIAILLGIILGKFASKDLVISKAFSINFVRILVTFSDIFGQLLKFLIPLIILAFIAPGIGALAKGAGKLLGITTAFSYGSTVISGLTAFITASVLYPIILQGQSIANFGNPEEALLKGYFIIEIPAPMQVMSALVLSFVLGLGMSVLKTDALFKVMDEFRIIIENMLEKVIVPILPFYILGVFANMTAAGQITGIINVFIKVFVMILILHLTILIFQYTVAGIMTKQNPFKMIKIMLPAYFTALGTQSSASTIPVTLKSAKKMGVKEEVANFAIPLCATIHLSGSTITLVSCSTAVFFMQHGMLPSWGLMIKFILLLGVTMVAAPGVPGGAVVAALGILSSVLGFDEAMLSLMIALYIAQDSLGTACNVTGDGAIAAVTAVFVKNEEEKEKEKATQIEKVQINEVI</sequence>
<evidence type="ECO:0000256" key="1">
    <source>
        <dbReference type="ARBA" id="ARBA00004141"/>
    </source>
</evidence>
<evidence type="ECO:0000313" key="8">
    <source>
        <dbReference type="Proteomes" id="UP000321606"/>
    </source>
</evidence>
<dbReference type="KEGG" id="lgo:JCM16774_0780"/>
<dbReference type="GO" id="GO:0032329">
    <property type="term" value="P:serine transport"/>
    <property type="evidence" value="ECO:0007669"/>
    <property type="project" value="TreeGrafter"/>
</dbReference>
<feature type="transmembrane region" description="Helical" evidence="6">
    <location>
        <begin position="280"/>
        <end position="308"/>
    </location>
</feature>
<feature type="transmembrane region" description="Helical" evidence="6">
    <location>
        <begin position="320"/>
        <end position="338"/>
    </location>
</feature>
<dbReference type="PRINTS" id="PR00173">
    <property type="entry name" value="EDTRNSPORT"/>
</dbReference>
<dbReference type="EMBL" id="AP019822">
    <property type="protein sequence ID" value="BBM35850.1"/>
    <property type="molecule type" value="Genomic_DNA"/>
</dbReference>
<feature type="transmembrane region" description="Helical" evidence="6">
    <location>
        <begin position="130"/>
        <end position="158"/>
    </location>
</feature>
<evidence type="ECO:0000256" key="5">
    <source>
        <dbReference type="ARBA" id="ARBA00023136"/>
    </source>
</evidence>
<proteinExistence type="predicted"/>
<feature type="transmembrane region" description="Helical" evidence="6">
    <location>
        <begin position="178"/>
        <end position="199"/>
    </location>
</feature>
<keyword evidence="5 6" id="KW-0472">Membrane</keyword>
<dbReference type="Proteomes" id="UP000321606">
    <property type="component" value="Chromosome"/>
</dbReference>
<evidence type="ECO:0000256" key="4">
    <source>
        <dbReference type="ARBA" id="ARBA00022989"/>
    </source>
</evidence>
<keyword evidence="4 6" id="KW-1133">Transmembrane helix</keyword>
<evidence type="ECO:0000256" key="2">
    <source>
        <dbReference type="ARBA" id="ARBA00022448"/>
    </source>
</evidence>
<dbReference type="Pfam" id="PF00375">
    <property type="entry name" value="SDF"/>
    <property type="match status" value="1"/>
</dbReference>
<feature type="transmembrane region" description="Helical" evidence="6">
    <location>
        <begin position="7"/>
        <end position="25"/>
    </location>
</feature>
<dbReference type="AlphaFoldDB" id="A0A510J972"/>
<dbReference type="OrthoDB" id="9768885at2"/>
<organism evidence="7 8">
    <name type="scientific">Pseudoleptotrichia goodfellowii</name>
    <dbReference type="NCBI Taxonomy" id="157692"/>
    <lineage>
        <taxon>Bacteria</taxon>
        <taxon>Fusobacteriati</taxon>
        <taxon>Fusobacteriota</taxon>
        <taxon>Fusobacteriia</taxon>
        <taxon>Fusobacteriales</taxon>
        <taxon>Leptotrichiaceae</taxon>
        <taxon>Pseudoleptotrichia</taxon>
    </lineage>
</organism>